<dbReference type="EMBL" id="VMHE01000006">
    <property type="protein sequence ID" value="TSJ66019.1"/>
    <property type="molecule type" value="Genomic_DNA"/>
</dbReference>
<keyword evidence="3" id="KW-1185">Reference proteome</keyword>
<dbReference type="PANTHER" id="PTHR34351">
    <property type="entry name" value="SLR1927 PROTEIN-RELATED"/>
    <property type="match status" value="1"/>
</dbReference>
<reference evidence="2 3" key="1">
    <citation type="submission" date="2019-07" db="EMBL/GenBank/DDBJ databases">
        <title>Allobacillus sp. nov. SKP isolated from shrimp paste of Euphausiacea.</title>
        <authorList>
            <person name="Kanchanasin P."/>
            <person name="Tanasupawat S."/>
            <person name="Shi W."/>
            <person name="Wu L."/>
            <person name="Ma J."/>
        </authorList>
    </citation>
    <scope>NUCLEOTIDE SEQUENCE [LARGE SCALE GENOMIC DNA]</scope>
    <source>
        <strain evidence="2 3">SKP4-8</strain>
    </source>
</reference>
<dbReference type="PANTHER" id="PTHR34351:SF2">
    <property type="entry name" value="DUF58 DOMAIN-CONTAINING PROTEIN"/>
    <property type="match status" value="1"/>
</dbReference>
<comment type="caution">
    <text evidence="2">The sequence shown here is derived from an EMBL/GenBank/DDBJ whole genome shotgun (WGS) entry which is preliminary data.</text>
</comment>
<dbReference type="Proteomes" id="UP000316425">
    <property type="component" value="Unassembled WGS sequence"/>
</dbReference>
<proteinExistence type="predicted"/>
<feature type="transmembrane region" description="Helical" evidence="1">
    <location>
        <begin position="12"/>
        <end position="33"/>
    </location>
</feature>
<dbReference type="AlphaFoldDB" id="A0A556PNU5"/>
<feature type="transmembrane region" description="Helical" evidence="1">
    <location>
        <begin position="39"/>
        <end position="56"/>
    </location>
</feature>
<accession>A0A556PNU5</accession>
<sequence>MKQFHKDIKNDRFYYGLAIIASFFIFFSFFGIFGIYSSLMLIGIFLYVIYFINHLYEKNIDRKLALINLRQSIRLYSGETGQLEFHLRQNGWLPMFGARLVMTFDSNIQMGNQSKYESMNISTVEKRLNLFGRESRKISIPFTATKRGIARVRSLRIEIPSLFGYGKITLTLKELVKAEILVYPEIKKVHLNHRSKHQKMGEYQTNFSIFEDPITSYGTRDYAPGDPLNRIHWKSTAKKQVFQTKVVERVNQRSWLILLNVRTKDSPAFTDRIENLISTVAYLSRYATMKGIPYELLINVPKRGNVSFYHVSNGYGRDHYAHSLEVLARVNTQGLTASFNSCLAYGKSIGRSHPYVFHLGEVEQSFLASYQEMENTGTSVYVMHERFQTTWFESLKSHQEVAK</sequence>
<evidence type="ECO:0000313" key="3">
    <source>
        <dbReference type="Proteomes" id="UP000316425"/>
    </source>
</evidence>
<keyword evidence="1" id="KW-1133">Transmembrane helix</keyword>
<dbReference type="OrthoDB" id="9789943at2"/>
<keyword evidence="1" id="KW-0812">Transmembrane</keyword>
<evidence type="ECO:0000256" key="1">
    <source>
        <dbReference type="SAM" id="Phobius"/>
    </source>
</evidence>
<protein>
    <submittedName>
        <fullName evidence="2">DUF58 domain-containing protein</fullName>
    </submittedName>
</protein>
<gene>
    <name evidence="2" type="ORF">FPQ13_05490</name>
</gene>
<dbReference type="RefSeq" id="WP_144088321.1">
    <property type="nucleotide sequence ID" value="NZ_VMHE01000006.1"/>
</dbReference>
<name>A0A556PNU5_9BACI</name>
<organism evidence="2 3">
    <name type="scientific">Allobacillus salarius</name>
    <dbReference type="NCBI Taxonomy" id="1955272"/>
    <lineage>
        <taxon>Bacteria</taxon>
        <taxon>Bacillati</taxon>
        <taxon>Bacillota</taxon>
        <taxon>Bacilli</taxon>
        <taxon>Bacillales</taxon>
        <taxon>Bacillaceae</taxon>
        <taxon>Allobacillus</taxon>
    </lineage>
</organism>
<keyword evidence="1" id="KW-0472">Membrane</keyword>
<evidence type="ECO:0000313" key="2">
    <source>
        <dbReference type="EMBL" id="TSJ66019.1"/>
    </source>
</evidence>